<keyword evidence="1" id="KW-1133">Transmembrane helix</keyword>
<keyword evidence="4" id="KW-1185">Reference proteome</keyword>
<gene>
    <name evidence="3" type="ORF">K8344_04155</name>
</gene>
<accession>A0A9X1U355</accession>
<name>A0A9X1U355_9FLAO</name>
<reference evidence="3" key="1">
    <citation type="submission" date="2021-09" db="EMBL/GenBank/DDBJ databases">
        <title>Genome of Aequorivita sp. strain F64183.</title>
        <authorList>
            <person name="Wang Y."/>
        </authorList>
    </citation>
    <scope>NUCLEOTIDE SEQUENCE</scope>
    <source>
        <strain evidence="3">F64183</strain>
    </source>
</reference>
<feature type="signal peptide" evidence="2">
    <location>
        <begin position="1"/>
        <end position="22"/>
    </location>
</feature>
<protein>
    <recommendedName>
        <fullName evidence="5">Plasminogen-binding protein PgbA N-terminal domain-containing protein</fullName>
    </recommendedName>
</protein>
<dbReference type="AlphaFoldDB" id="A0A9X1U355"/>
<proteinExistence type="predicted"/>
<evidence type="ECO:0000313" key="4">
    <source>
        <dbReference type="Proteomes" id="UP001139462"/>
    </source>
</evidence>
<evidence type="ECO:0008006" key="5">
    <source>
        <dbReference type="Google" id="ProtNLM"/>
    </source>
</evidence>
<keyword evidence="2" id="KW-0732">Signal</keyword>
<comment type="caution">
    <text evidence="3">The sequence shown here is derived from an EMBL/GenBank/DDBJ whole genome shotgun (WGS) entry which is preliminary data.</text>
</comment>
<keyword evidence="1" id="KW-0472">Membrane</keyword>
<evidence type="ECO:0000256" key="1">
    <source>
        <dbReference type="SAM" id="Phobius"/>
    </source>
</evidence>
<dbReference type="EMBL" id="JAIRBB010000002">
    <property type="protein sequence ID" value="MCG2430304.1"/>
    <property type="molecule type" value="Genomic_DNA"/>
</dbReference>
<feature type="chain" id="PRO_5040744558" description="Plasminogen-binding protein PgbA N-terminal domain-containing protein" evidence="2">
    <location>
        <begin position="23"/>
        <end position="290"/>
    </location>
</feature>
<keyword evidence="1" id="KW-0812">Transmembrane</keyword>
<dbReference type="Proteomes" id="UP001139462">
    <property type="component" value="Unassembled WGS sequence"/>
</dbReference>
<dbReference type="RefSeq" id="WP_237607006.1">
    <property type="nucleotide sequence ID" value="NZ_JAIRBB010000002.1"/>
</dbReference>
<evidence type="ECO:0000256" key="2">
    <source>
        <dbReference type="SAM" id="SignalP"/>
    </source>
</evidence>
<organism evidence="3 4">
    <name type="scientific">Aequorivita xiaoshiensis</name>
    <dbReference type="NCBI Taxonomy" id="2874476"/>
    <lineage>
        <taxon>Bacteria</taxon>
        <taxon>Pseudomonadati</taxon>
        <taxon>Bacteroidota</taxon>
        <taxon>Flavobacteriia</taxon>
        <taxon>Flavobacteriales</taxon>
        <taxon>Flavobacteriaceae</taxon>
        <taxon>Aequorivita</taxon>
    </lineage>
</organism>
<evidence type="ECO:0000313" key="3">
    <source>
        <dbReference type="EMBL" id="MCG2430304.1"/>
    </source>
</evidence>
<sequence length="290" mass="33002">MKKLFFSICIIFSAALSGQNISNDDVVGVYKEESNDPVGGATFIFLLDYTYVIAYFGGFQKGVWELNKDKVTLIKSTEPQFVLYGRSLKSLKNRTQINFSVEANNAVAVGLDSNEQIKLKPVFNNAANCFNYPYIFKQEKKLHQLRAAQVLIKNTSSFSKNHPSAHVFHFTIPTDYNDLILINLQSDYTQEVTSHAIFNNGKLFIGSDSKGMEKRPLQTLNEEDLVMSNYFAKKSLFPDELTSDNEFFPYFENPSSELLAPFYKIEDFDISKEAFTLESEPYFQASCDDD</sequence>
<feature type="transmembrane region" description="Helical" evidence="1">
    <location>
        <begin position="41"/>
        <end position="59"/>
    </location>
</feature>